<dbReference type="EMBL" id="FNZF01000001">
    <property type="protein sequence ID" value="SEI62773.1"/>
    <property type="molecule type" value="Genomic_DNA"/>
</dbReference>
<name>A0A1H6S3Y9_9BACL</name>
<keyword evidence="2" id="KW-1185">Reference proteome</keyword>
<dbReference type="RefSeq" id="WP_092048548.1">
    <property type="nucleotide sequence ID" value="NZ_FNZF01000001.1"/>
</dbReference>
<sequence>MTVRFNATALHIGENLLPIGSVVRMEGVEPNIMIYGRKQSGVGGGDRVWDYVGCPYPQGHLSPDTNLFFDHEHIRELIFKGLETAGEIEFRKELQRLTAEKN</sequence>
<dbReference type="OrthoDB" id="5124454at2"/>
<accession>A0A1H6S3Y9</accession>
<proteinExistence type="predicted"/>
<reference evidence="2" key="1">
    <citation type="submission" date="2016-10" db="EMBL/GenBank/DDBJ databases">
        <authorList>
            <person name="Varghese N."/>
            <person name="Submissions S."/>
        </authorList>
    </citation>
    <scope>NUCLEOTIDE SEQUENCE [LARGE SCALE GENOMIC DNA]</scope>
    <source>
        <strain evidence="2">CGMCC 1.6763</strain>
    </source>
</reference>
<dbReference type="AlphaFoldDB" id="A0A1H6S3Y9"/>
<organism evidence="1 2">
    <name type="scientific">Bhargavaea ginsengi</name>
    <dbReference type="NCBI Taxonomy" id="426757"/>
    <lineage>
        <taxon>Bacteria</taxon>
        <taxon>Bacillati</taxon>
        <taxon>Bacillota</taxon>
        <taxon>Bacilli</taxon>
        <taxon>Bacillales</taxon>
        <taxon>Caryophanaceae</taxon>
        <taxon>Bhargavaea</taxon>
    </lineage>
</organism>
<gene>
    <name evidence="1" type="ORF">SAMN04488127_0015</name>
</gene>
<evidence type="ECO:0000313" key="2">
    <source>
        <dbReference type="Proteomes" id="UP000199200"/>
    </source>
</evidence>
<evidence type="ECO:0000313" key="1">
    <source>
        <dbReference type="EMBL" id="SEI62773.1"/>
    </source>
</evidence>
<protein>
    <recommendedName>
        <fullName evidence="3">DUF4176 domain-containing protein</fullName>
    </recommendedName>
</protein>
<dbReference type="Proteomes" id="UP000199200">
    <property type="component" value="Unassembled WGS sequence"/>
</dbReference>
<dbReference type="InterPro" id="IPR025233">
    <property type="entry name" value="DUF4176"/>
</dbReference>
<dbReference type="Pfam" id="PF13780">
    <property type="entry name" value="DUF4176"/>
    <property type="match status" value="1"/>
</dbReference>
<evidence type="ECO:0008006" key="3">
    <source>
        <dbReference type="Google" id="ProtNLM"/>
    </source>
</evidence>
<dbReference type="STRING" id="426757.SAMN04488127_0015"/>